<protein>
    <submittedName>
        <fullName evidence="1">Uncharacterized protein</fullName>
    </submittedName>
</protein>
<gene>
    <name evidence="1" type="ORF">AB6A40_009163</name>
</gene>
<sequence>MEEKLTSSNVEIVTIKPIVDESGRKTGKFERLTKEQLDVLVADL</sequence>
<dbReference type="Proteomes" id="UP001608902">
    <property type="component" value="Unassembled WGS sequence"/>
</dbReference>
<keyword evidence="2" id="KW-1185">Reference proteome</keyword>
<reference evidence="1 2" key="1">
    <citation type="submission" date="2024-08" db="EMBL/GenBank/DDBJ databases">
        <title>Gnathostoma spinigerum genome.</title>
        <authorList>
            <person name="Gonzalez-Bertolin B."/>
            <person name="Monzon S."/>
            <person name="Zaballos A."/>
            <person name="Jimenez P."/>
            <person name="Dekumyoy P."/>
            <person name="Varona S."/>
            <person name="Cuesta I."/>
            <person name="Sumanam S."/>
            <person name="Adisakwattana P."/>
            <person name="Gasser R.B."/>
            <person name="Hernandez-Gonzalez A."/>
            <person name="Young N.D."/>
            <person name="Perteguer M.J."/>
        </authorList>
    </citation>
    <scope>NUCLEOTIDE SEQUENCE [LARGE SCALE GENOMIC DNA]</scope>
    <source>
        <strain evidence="1">AL3</strain>
        <tissue evidence="1">Liver</tissue>
    </source>
</reference>
<name>A0ABD6ER55_9BILA</name>
<organism evidence="1 2">
    <name type="scientific">Gnathostoma spinigerum</name>
    <dbReference type="NCBI Taxonomy" id="75299"/>
    <lineage>
        <taxon>Eukaryota</taxon>
        <taxon>Metazoa</taxon>
        <taxon>Ecdysozoa</taxon>
        <taxon>Nematoda</taxon>
        <taxon>Chromadorea</taxon>
        <taxon>Rhabditida</taxon>
        <taxon>Spirurina</taxon>
        <taxon>Gnathostomatomorpha</taxon>
        <taxon>Gnathostomatoidea</taxon>
        <taxon>Gnathostomatidae</taxon>
        <taxon>Gnathostoma</taxon>
    </lineage>
</organism>
<dbReference type="AlphaFoldDB" id="A0ABD6ER55"/>
<comment type="caution">
    <text evidence="1">The sequence shown here is derived from an EMBL/GenBank/DDBJ whole genome shotgun (WGS) entry which is preliminary data.</text>
</comment>
<evidence type="ECO:0000313" key="1">
    <source>
        <dbReference type="EMBL" id="MFH4982454.1"/>
    </source>
</evidence>
<accession>A0ABD6ER55</accession>
<proteinExistence type="predicted"/>
<dbReference type="EMBL" id="JBGFUD010009335">
    <property type="protein sequence ID" value="MFH4982454.1"/>
    <property type="molecule type" value="Genomic_DNA"/>
</dbReference>
<evidence type="ECO:0000313" key="2">
    <source>
        <dbReference type="Proteomes" id="UP001608902"/>
    </source>
</evidence>